<keyword evidence="7 13" id="KW-1133">Transmembrane helix</keyword>
<keyword evidence="8" id="KW-0756">Sterol biosynthesis</keyword>
<feature type="transmembrane region" description="Helical" evidence="13">
    <location>
        <begin position="107"/>
        <end position="129"/>
    </location>
</feature>
<dbReference type="PANTHER" id="PTHR15451:SF19">
    <property type="entry name" value="ERGOSTEROL BIOSYNTHETIC PROTEIN 28 HOMOLOG"/>
    <property type="match status" value="1"/>
</dbReference>
<evidence type="ECO:0000256" key="11">
    <source>
        <dbReference type="ARBA" id="ARBA00023166"/>
    </source>
</evidence>
<evidence type="ECO:0000256" key="8">
    <source>
        <dbReference type="ARBA" id="ARBA00023011"/>
    </source>
</evidence>
<reference evidence="14 15" key="1">
    <citation type="submission" date="2016-11" db="EMBL/GenBank/DDBJ databases">
        <authorList>
            <person name="Jaros S."/>
            <person name="Januszkiewicz K."/>
            <person name="Wedrychowicz H."/>
        </authorList>
    </citation>
    <scope>NUCLEOTIDE SEQUENCE [LARGE SCALE GENOMIC DNA]</scope>
</reference>
<dbReference type="STRING" id="796604.A0A2X0MKI4"/>
<evidence type="ECO:0000256" key="2">
    <source>
        <dbReference type="ARBA" id="ARBA00005377"/>
    </source>
</evidence>
<keyword evidence="15" id="KW-1185">Reference proteome</keyword>
<dbReference type="GO" id="GO:0030674">
    <property type="term" value="F:protein-macromolecule adaptor activity"/>
    <property type="evidence" value="ECO:0007669"/>
    <property type="project" value="TreeGrafter"/>
</dbReference>
<evidence type="ECO:0000256" key="7">
    <source>
        <dbReference type="ARBA" id="ARBA00022989"/>
    </source>
</evidence>
<protein>
    <submittedName>
        <fullName evidence="14">BQ5605_C034g11329 protein</fullName>
    </submittedName>
</protein>
<dbReference type="GO" id="GO:0005789">
    <property type="term" value="C:endoplasmic reticulum membrane"/>
    <property type="evidence" value="ECO:0007669"/>
    <property type="project" value="UniProtKB-SubCell"/>
</dbReference>
<sequence length="137" mass="15239">MSSIQAHLPSASQGYLPYWMIFVSSLALFNSVQNFVTTSLTRRIYARSPASVTPLQARTFAVWTLASAAIRIYAAYNISLKPMYELALISYVLALGHFALEWLVFRTAALGGGLISPLIVASTSLIWMIRQYDHYVS</sequence>
<dbReference type="Proteomes" id="UP000249464">
    <property type="component" value="Unassembled WGS sequence"/>
</dbReference>
<feature type="transmembrane region" description="Helical" evidence="13">
    <location>
        <begin position="16"/>
        <end position="36"/>
    </location>
</feature>
<comment type="subcellular location">
    <subcellularLocation>
        <location evidence="1">Endoplasmic reticulum membrane</location>
        <topology evidence="1">Multi-pass membrane protein</topology>
    </subcellularLocation>
</comment>
<evidence type="ECO:0000256" key="4">
    <source>
        <dbReference type="ARBA" id="ARBA00022692"/>
    </source>
</evidence>
<accession>A0A2X0MKI4</accession>
<evidence type="ECO:0000256" key="1">
    <source>
        <dbReference type="ARBA" id="ARBA00004477"/>
    </source>
</evidence>
<keyword evidence="4 13" id="KW-0812">Transmembrane</keyword>
<name>A0A2X0MKI4_9BASI</name>
<evidence type="ECO:0000256" key="3">
    <source>
        <dbReference type="ARBA" id="ARBA00022516"/>
    </source>
</evidence>
<keyword evidence="3" id="KW-0444">Lipid biosynthesis</keyword>
<comment type="similarity">
    <text evidence="2">Belongs to the ERG28 family.</text>
</comment>
<feature type="transmembrane region" description="Helical" evidence="13">
    <location>
        <begin position="82"/>
        <end position="100"/>
    </location>
</feature>
<keyword evidence="5" id="KW-0256">Endoplasmic reticulum</keyword>
<evidence type="ECO:0000256" key="6">
    <source>
        <dbReference type="ARBA" id="ARBA00022955"/>
    </source>
</evidence>
<evidence type="ECO:0000313" key="14">
    <source>
        <dbReference type="EMBL" id="SGZ00182.1"/>
    </source>
</evidence>
<dbReference type="GO" id="GO:0016126">
    <property type="term" value="P:sterol biosynthetic process"/>
    <property type="evidence" value="ECO:0007669"/>
    <property type="project" value="UniProtKB-KW"/>
</dbReference>
<dbReference type="InterPro" id="IPR005352">
    <property type="entry name" value="Erg28"/>
</dbReference>
<keyword evidence="9" id="KW-0443">Lipid metabolism</keyword>
<keyword evidence="12" id="KW-0753">Steroid metabolism</keyword>
<keyword evidence="11" id="KW-1207">Sterol metabolism</keyword>
<feature type="transmembrane region" description="Helical" evidence="13">
    <location>
        <begin position="57"/>
        <end position="76"/>
    </location>
</feature>
<keyword evidence="10 13" id="KW-0472">Membrane</keyword>
<dbReference type="PANTHER" id="PTHR15451">
    <property type="entry name" value="ERGOSTEROL BIOSYNTHETIC PROTEIN 28-RELATED"/>
    <property type="match status" value="1"/>
</dbReference>
<organism evidence="14 15">
    <name type="scientific">Microbotryum silenes-dioicae</name>
    <dbReference type="NCBI Taxonomy" id="796604"/>
    <lineage>
        <taxon>Eukaryota</taxon>
        <taxon>Fungi</taxon>
        <taxon>Dikarya</taxon>
        <taxon>Basidiomycota</taxon>
        <taxon>Pucciniomycotina</taxon>
        <taxon>Microbotryomycetes</taxon>
        <taxon>Microbotryales</taxon>
        <taxon>Microbotryaceae</taxon>
        <taxon>Microbotryum</taxon>
    </lineage>
</organism>
<evidence type="ECO:0000256" key="5">
    <source>
        <dbReference type="ARBA" id="ARBA00022824"/>
    </source>
</evidence>
<gene>
    <name evidence="14" type="primary">BQ5605_C034g11329</name>
    <name evidence="14" type="ORF">BQ5605_C034G11329</name>
</gene>
<evidence type="ECO:0000256" key="13">
    <source>
        <dbReference type="SAM" id="Phobius"/>
    </source>
</evidence>
<dbReference type="EMBL" id="FQNC01000065">
    <property type="protein sequence ID" value="SGZ00182.1"/>
    <property type="molecule type" value="Genomic_DNA"/>
</dbReference>
<evidence type="ECO:0000256" key="10">
    <source>
        <dbReference type="ARBA" id="ARBA00023136"/>
    </source>
</evidence>
<keyword evidence="6" id="KW-0752">Steroid biosynthesis</keyword>
<dbReference type="AlphaFoldDB" id="A0A2X0MKI4"/>
<evidence type="ECO:0000313" key="15">
    <source>
        <dbReference type="Proteomes" id="UP000249464"/>
    </source>
</evidence>
<dbReference type="Pfam" id="PF03694">
    <property type="entry name" value="Erg28"/>
    <property type="match status" value="1"/>
</dbReference>
<proteinExistence type="inferred from homology"/>
<evidence type="ECO:0000256" key="12">
    <source>
        <dbReference type="ARBA" id="ARBA00023221"/>
    </source>
</evidence>
<evidence type="ECO:0000256" key="9">
    <source>
        <dbReference type="ARBA" id="ARBA00023098"/>
    </source>
</evidence>